<keyword evidence="6" id="KW-1185">Reference proteome</keyword>
<dbReference type="Pfam" id="PF01547">
    <property type="entry name" value="SBP_bac_1"/>
    <property type="match status" value="1"/>
</dbReference>
<proteinExistence type="inferred from homology"/>
<dbReference type="PANTHER" id="PTHR43649">
    <property type="entry name" value="ARABINOSE-BINDING PROTEIN-RELATED"/>
    <property type="match status" value="1"/>
</dbReference>
<sequence length="483" mass="52163">MASETTPNEAGDLTRRSVLKTSAALGLLAVPAVGLLSACASGGDDGGDDVEASGDAKNPFGVDPKKPLEVVIFPGGFGKDYAEKQKTVYNTNFPEAVVTINAIEDLRAELAPRFQGKTPPDILQNEGANKIPHGELIANNQYHDLQPLLDAPTLDDPNVKIKDILYPGVVESGTFKTTDGSSKFFVLKYTYSMWGLWYSQQLFDEKKWTVPTTWAELMTLCAQIKKDGVAPFTYTGVHTYYIRDMFVTLACRHGGTDVIKNIDNLEPDAWNHPSVLAAAEALYSLKKQGFILGGSEGLDHRQSQARWVKQDAAFIPVGGWLENEEKDILKKEFEMRLMAVPPLDGSVNPQAINAGAGEGYAVPADGKNVQGGLEWLRVMLSAKGREAFGADAGTPTVVKGAKEGLPLEDKPGLKSMVGLLESNGDFAFQAMIGDWYPQFGDGIWGPALGELMSNAKNAAEFVEACQKGADAIASDDSIEKQKR</sequence>
<keyword evidence="4" id="KW-0732">Signal</keyword>
<gene>
    <name evidence="5" type="ORF">HNR73_001689</name>
</gene>
<evidence type="ECO:0000256" key="2">
    <source>
        <dbReference type="ARBA" id="ARBA00008520"/>
    </source>
</evidence>
<evidence type="ECO:0000256" key="4">
    <source>
        <dbReference type="ARBA" id="ARBA00022729"/>
    </source>
</evidence>
<dbReference type="NCBIfam" id="TIGR03851">
    <property type="entry name" value="chitin_NgcE"/>
    <property type="match status" value="1"/>
</dbReference>
<dbReference type="AlphaFoldDB" id="A0A841FMK1"/>
<evidence type="ECO:0000256" key="3">
    <source>
        <dbReference type="ARBA" id="ARBA00022448"/>
    </source>
</evidence>
<comment type="caution">
    <text evidence="5">The sequence shown here is derived from an EMBL/GenBank/DDBJ whole genome shotgun (WGS) entry which is preliminary data.</text>
</comment>
<evidence type="ECO:0000313" key="6">
    <source>
        <dbReference type="Proteomes" id="UP000548476"/>
    </source>
</evidence>
<comment type="subcellular location">
    <subcellularLocation>
        <location evidence="1">Cell envelope</location>
    </subcellularLocation>
</comment>
<dbReference type="SUPFAM" id="SSF53850">
    <property type="entry name" value="Periplasmic binding protein-like II"/>
    <property type="match status" value="1"/>
</dbReference>
<dbReference type="Proteomes" id="UP000548476">
    <property type="component" value="Unassembled WGS sequence"/>
</dbReference>
<evidence type="ECO:0000313" key="5">
    <source>
        <dbReference type="EMBL" id="MBB6033839.1"/>
    </source>
</evidence>
<dbReference type="PANTHER" id="PTHR43649:SF31">
    <property type="entry name" value="SN-GLYCEROL-3-PHOSPHATE-BINDING PERIPLASMIC PROTEIN UGPB"/>
    <property type="match status" value="1"/>
</dbReference>
<dbReference type="Gene3D" id="3.40.190.10">
    <property type="entry name" value="Periplasmic binding protein-like II"/>
    <property type="match status" value="1"/>
</dbReference>
<dbReference type="InterPro" id="IPR006059">
    <property type="entry name" value="SBP"/>
</dbReference>
<organism evidence="5 6">
    <name type="scientific">Phytomonospora endophytica</name>
    <dbReference type="NCBI Taxonomy" id="714109"/>
    <lineage>
        <taxon>Bacteria</taxon>
        <taxon>Bacillati</taxon>
        <taxon>Actinomycetota</taxon>
        <taxon>Actinomycetes</taxon>
        <taxon>Micromonosporales</taxon>
        <taxon>Micromonosporaceae</taxon>
        <taxon>Phytomonospora</taxon>
    </lineage>
</organism>
<protein>
    <submittedName>
        <fullName evidence="5">N-acetylglucosamine transport system substrate-binding protein</fullName>
    </submittedName>
</protein>
<dbReference type="PROSITE" id="PS51318">
    <property type="entry name" value="TAT"/>
    <property type="match status" value="1"/>
</dbReference>
<dbReference type="InterPro" id="IPR022386">
    <property type="entry name" value="Chitin_NgcE"/>
</dbReference>
<dbReference type="RefSeq" id="WP_184786697.1">
    <property type="nucleotide sequence ID" value="NZ_BONT01000013.1"/>
</dbReference>
<dbReference type="GO" id="GO:0030313">
    <property type="term" value="C:cell envelope"/>
    <property type="evidence" value="ECO:0007669"/>
    <property type="project" value="UniProtKB-SubCell"/>
</dbReference>
<dbReference type="InterPro" id="IPR050490">
    <property type="entry name" value="Bact_solute-bd_prot1"/>
</dbReference>
<reference evidence="5 6" key="1">
    <citation type="submission" date="2020-08" db="EMBL/GenBank/DDBJ databases">
        <title>Genomic Encyclopedia of Type Strains, Phase IV (KMG-IV): sequencing the most valuable type-strain genomes for metagenomic binning, comparative biology and taxonomic classification.</title>
        <authorList>
            <person name="Goeker M."/>
        </authorList>
    </citation>
    <scope>NUCLEOTIDE SEQUENCE [LARGE SCALE GENOMIC DNA]</scope>
    <source>
        <strain evidence="5 6">YIM 65646</strain>
    </source>
</reference>
<name>A0A841FMK1_9ACTN</name>
<evidence type="ECO:0000256" key="1">
    <source>
        <dbReference type="ARBA" id="ARBA00004196"/>
    </source>
</evidence>
<accession>A0A841FMK1</accession>
<dbReference type="InterPro" id="IPR006311">
    <property type="entry name" value="TAT_signal"/>
</dbReference>
<dbReference type="EMBL" id="JACHGT010000003">
    <property type="protein sequence ID" value="MBB6033839.1"/>
    <property type="molecule type" value="Genomic_DNA"/>
</dbReference>
<keyword evidence="3" id="KW-0813">Transport</keyword>
<comment type="similarity">
    <text evidence="2">Belongs to the bacterial solute-binding protein 1 family.</text>
</comment>